<evidence type="ECO:0000313" key="2">
    <source>
        <dbReference type="Proteomes" id="UP000327011"/>
    </source>
</evidence>
<evidence type="ECO:0000313" key="1">
    <source>
        <dbReference type="EMBL" id="KAA9380933.1"/>
    </source>
</evidence>
<dbReference type="Proteomes" id="UP000327011">
    <property type="component" value="Unassembled WGS sequence"/>
</dbReference>
<keyword evidence="2" id="KW-1185">Reference proteome</keyword>
<reference evidence="1 2" key="1">
    <citation type="submission" date="2019-09" db="EMBL/GenBank/DDBJ databases">
        <title>Screening of Novel Bioactive Compounds from Soil-Associated.</title>
        <authorList>
            <person name="Gong X."/>
        </authorList>
    </citation>
    <scope>NUCLEOTIDE SEQUENCE [LARGE SCALE GENOMIC DNA]</scope>
    <source>
        <strain evidence="1 2">Gxj-6</strain>
    </source>
</reference>
<protein>
    <submittedName>
        <fullName evidence="1">Uncharacterized protein</fullName>
    </submittedName>
</protein>
<dbReference type="RefSeq" id="WP_150932408.1">
    <property type="nucleotide sequence ID" value="NZ_VYTZ01000002.1"/>
</dbReference>
<sequence>MEFNKFPEWMQEFRDPPPSWAPPEELTVPTPVPSLNLALSILASPVIGNDLVELVGSWISAMARLNMWYKDPGRRPLRKGELPQLLVLSGNVAGEIYGFWQAYLRALENPSSEYGDREYQALLDAVRDGTHAIHAAMT</sequence>
<dbReference type="AlphaFoldDB" id="A0A5J5KAX8"/>
<proteinExistence type="predicted"/>
<accession>A0A5J5KAX8</accession>
<gene>
    <name evidence="1" type="ORF">F5972_07570</name>
</gene>
<name>A0A5J5KAX8_9ACTN</name>
<comment type="caution">
    <text evidence="1">The sequence shown here is derived from an EMBL/GenBank/DDBJ whole genome shotgun (WGS) entry which is preliminary data.</text>
</comment>
<dbReference type="EMBL" id="VYTZ01000002">
    <property type="protein sequence ID" value="KAA9380933.1"/>
    <property type="molecule type" value="Genomic_DNA"/>
</dbReference>
<organism evidence="1 2">
    <name type="scientific">Microbispora cellulosiformans</name>
    <dbReference type="NCBI Taxonomy" id="2614688"/>
    <lineage>
        <taxon>Bacteria</taxon>
        <taxon>Bacillati</taxon>
        <taxon>Actinomycetota</taxon>
        <taxon>Actinomycetes</taxon>
        <taxon>Streptosporangiales</taxon>
        <taxon>Streptosporangiaceae</taxon>
        <taxon>Microbispora</taxon>
    </lineage>
</organism>